<dbReference type="InParanoid" id="D9PZH3"/>
<comment type="catalytic activity">
    <reaction evidence="7">
        <text>sulfate + ATP + H(+) = adenosine 5'-phosphosulfate + diphosphate</text>
        <dbReference type="Rhea" id="RHEA:18133"/>
        <dbReference type="ChEBI" id="CHEBI:15378"/>
        <dbReference type="ChEBI" id="CHEBI:16189"/>
        <dbReference type="ChEBI" id="CHEBI:30616"/>
        <dbReference type="ChEBI" id="CHEBI:33019"/>
        <dbReference type="ChEBI" id="CHEBI:58243"/>
        <dbReference type="EC" id="2.7.7.4"/>
    </reaction>
</comment>
<dbReference type="PANTHER" id="PTHR43509:SF1">
    <property type="entry name" value="SULFATE ADENYLYLTRANSFERASE"/>
    <property type="match status" value="1"/>
</dbReference>
<evidence type="ECO:0000256" key="1">
    <source>
        <dbReference type="ARBA" id="ARBA00005048"/>
    </source>
</evidence>
<dbReference type="FunCoup" id="D9PZH3">
    <property type="interactions" value="88"/>
</dbReference>
<dbReference type="InterPro" id="IPR014729">
    <property type="entry name" value="Rossmann-like_a/b/a_fold"/>
</dbReference>
<dbReference type="CDD" id="cd00517">
    <property type="entry name" value="ATPS"/>
    <property type="match status" value="1"/>
</dbReference>
<dbReference type="KEGG" id="asc:ASAC_0053"/>
<keyword evidence="5 7" id="KW-0067">ATP-binding</keyword>
<keyword evidence="11" id="KW-1185">Reference proteome</keyword>
<dbReference type="SUPFAM" id="SSF52374">
    <property type="entry name" value="Nucleotidylyl transferase"/>
    <property type="match status" value="1"/>
</dbReference>
<dbReference type="HOGENOM" id="CLU_022950_1_1_2"/>
<dbReference type="STRING" id="666510.ASAC_0053"/>
<accession>D9PZH3</accession>
<evidence type="ECO:0000256" key="7">
    <source>
        <dbReference type="HAMAP-Rule" id="MF_00066"/>
    </source>
</evidence>
<dbReference type="PANTHER" id="PTHR43509">
    <property type="match status" value="1"/>
</dbReference>
<keyword evidence="2 7" id="KW-0808">Transferase</keyword>
<dbReference type="NCBIfam" id="TIGR00339">
    <property type="entry name" value="sopT"/>
    <property type="match status" value="1"/>
</dbReference>
<evidence type="ECO:0000256" key="3">
    <source>
        <dbReference type="ARBA" id="ARBA00022695"/>
    </source>
</evidence>
<evidence type="ECO:0000313" key="11">
    <source>
        <dbReference type="Proteomes" id="UP000000346"/>
    </source>
</evidence>
<organism evidence="10 11">
    <name type="scientific">Acidilobus saccharovorans (strain DSM 16705 / JCM 18335 / VKM B-2471 / 345-15)</name>
    <dbReference type="NCBI Taxonomy" id="666510"/>
    <lineage>
        <taxon>Archaea</taxon>
        <taxon>Thermoproteota</taxon>
        <taxon>Thermoprotei</taxon>
        <taxon>Acidilobales</taxon>
        <taxon>Acidilobaceae</taxon>
        <taxon>Acidilobus</taxon>
    </lineage>
</organism>
<evidence type="ECO:0000256" key="5">
    <source>
        <dbReference type="ARBA" id="ARBA00022840"/>
    </source>
</evidence>
<evidence type="ECO:0000313" key="10">
    <source>
        <dbReference type="EMBL" id="ADL18461.1"/>
    </source>
</evidence>
<proteinExistence type="inferred from homology"/>
<dbReference type="GO" id="GO:0070814">
    <property type="term" value="P:hydrogen sulfide biosynthetic process"/>
    <property type="evidence" value="ECO:0007669"/>
    <property type="project" value="UniProtKB-UniRule"/>
</dbReference>
<dbReference type="EMBL" id="CP001742">
    <property type="protein sequence ID" value="ADL18461.1"/>
    <property type="molecule type" value="Genomic_DNA"/>
</dbReference>
<keyword evidence="4 7" id="KW-0547">Nucleotide-binding</keyword>
<evidence type="ECO:0000256" key="2">
    <source>
        <dbReference type="ARBA" id="ARBA00022679"/>
    </source>
</evidence>
<keyword evidence="3 7" id="KW-0548">Nucleotidyltransferase</keyword>
<dbReference type="EC" id="2.7.7.4" evidence="7"/>
<sequence>MSRMASQPHGGRLIDRVARGPRAEKLSCEAAELPAVELSGALAYDVANITHGVYSPLEGFMTEDEYESVLRNSRLTNDLPWTIPIVLDVEPRLAKEVLGSEIALSYKGVRFAIMSVEDAYQWDRKAFAERVFGTTDQAHPGVALLYRREGQALIGGKVEQFAELPEPFEKYRLWPKETRVLFDQLGWRSVAAFQTRNAPHMGHEYVMKAALSFVDGLFVNPLVGWKKPGDFTDDAIVAAYEVLLRDYFPRSSYVFSVLRMKMVYAGPKEAIHHAIIRKNFGATHIIVGRDHAGVGSFYGPYDAWNIFKEFPDLGITPLFLREAFYCVKCGGIVNDKICPHGDEYRRRISGTEIRKLLSEGQRPPDYMMRPEVADALIKLRDRLFISSSSQ</sequence>
<comment type="similarity">
    <text evidence="6 7">Belongs to the sulfate adenylyltransferase family.</text>
</comment>
<reference evidence="10 11" key="1">
    <citation type="journal article" date="2010" name="Appl. Environ. Microbiol.">
        <title>The genome sequence of the crenarchaeon Acidilobus saccharovorans supports a new order, Acidilobales, and suggests an important ecological role in terrestrial acidic hot springs.</title>
        <authorList>
            <person name="Mardanov A.V."/>
            <person name="Svetlitchnyi V.A."/>
            <person name="Beletsky A.V."/>
            <person name="Prokofeva M.I."/>
            <person name="Bonch-Osmolovskaya E.A."/>
            <person name="Ravin N.V."/>
            <person name="Skryabin K.G."/>
        </authorList>
    </citation>
    <scope>NUCLEOTIDE SEQUENCE [LARGE SCALE GENOMIC DNA]</scope>
    <source>
        <strain evidence="11">DSM 16705 / JCM 18335 / VKM B-2471 / 345-15</strain>
    </source>
</reference>
<dbReference type="AlphaFoldDB" id="D9PZH3"/>
<evidence type="ECO:0000259" key="8">
    <source>
        <dbReference type="Pfam" id="PF01747"/>
    </source>
</evidence>
<dbReference type="Pfam" id="PF14306">
    <property type="entry name" value="PUA_2"/>
    <property type="match status" value="1"/>
</dbReference>
<evidence type="ECO:0000259" key="9">
    <source>
        <dbReference type="Pfam" id="PF14306"/>
    </source>
</evidence>
<evidence type="ECO:0000256" key="4">
    <source>
        <dbReference type="ARBA" id="ARBA00022741"/>
    </source>
</evidence>
<comment type="pathway">
    <text evidence="1 7">Sulfur metabolism; hydrogen sulfide biosynthesis; sulfite from sulfate: step 1/3.</text>
</comment>
<name>D9PZH3_ACIS3</name>
<feature type="domain" description="ATP-sulfurylase PUA-like" evidence="9">
    <location>
        <begin position="7"/>
        <end position="161"/>
    </location>
</feature>
<dbReference type="UniPathway" id="UPA00140">
    <property type="reaction ID" value="UER00204"/>
</dbReference>
<dbReference type="GO" id="GO:0004781">
    <property type="term" value="F:sulfate adenylyltransferase (ATP) activity"/>
    <property type="evidence" value="ECO:0007669"/>
    <property type="project" value="UniProtKB-UniRule"/>
</dbReference>
<dbReference type="Gene3D" id="3.40.50.620">
    <property type="entry name" value="HUPs"/>
    <property type="match status" value="1"/>
</dbReference>
<evidence type="ECO:0000256" key="6">
    <source>
        <dbReference type="ARBA" id="ARBA00037980"/>
    </source>
</evidence>
<gene>
    <name evidence="7" type="primary">sat</name>
    <name evidence="10" type="ordered locus">ASAC_0053</name>
</gene>
<dbReference type="InterPro" id="IPR015947">
    <property type="entry name" value="PUA-like_sf"/>
</dbReference>
<dbReference type="InterPro" id="IPR024951">
    <property type="entry name" value="Sulfurylase_cat_dom"/>
</dbReference>
<dbReference type="SUPFAM" id="SSF88697">
    <property type="entry name" value="PUA domain-like"/>
    <property type="match status" value="1"/>
</dbReference>
<dbReference type="InterPro" id="IPR002650">
    <property type="entry name" value="Sulphate_adenylyltransferase"/>
</dbReference>
<dbReference type="Proteomes" id="UP000000346">
    <property type="component" value="Chromosome"/>
</dbReference>
<dbReference type="Gene3D" id="3.10.400.10">
    <property type="entry name" value="Sulfate adenylyltransferase"/>
    <property type="match status" value="1"/>
</dbReference>
<dbReference type="NCBIfam" id="NF003166">
    <property type="entry name" value="PRK04149.1"/>
    <property type="match status" value="1"/>
</dbReference>
<dbReference type="GO" id="GO:0000103">
    <property type="term" value="P:sulfate assimilation"/>
    <property type="evidence" value="ECO:0007669"/>
    <property type="project" value="UniProtKB-UniRule"/>
</dbReference>
<dbReference type="Pfam" id="PF01747">
    <property type="entry name" value="ATP-sulfurylase"/>
    <property type="match status" value="1"/>
</dbReference>
<dbReference type="InterPro" id="IPR025980">
    <property type="entry name" value="ATP-Sase_PUA-like_dom"/>
</dbReference>
<dbReference type="HAMAP" id="MF_00066">
    <property type="entry name" value="Sulf_adenylyltr"/>
    <property type="match status" value="1"/>
</dbReference>
<protein>
    <recommendedName>
        <fullName evidence="7">Sulfate adenylyltransferase</fullName>
        <ecNumber evidence="7">2.7.7.4</ecNumber>
    </recommendedName>
    <alternativeName>
        <fullName evidence="7">ATP-sulfurylase</fullName>
    </alternativeName>
    <alternativeName>
        <fullName evidence="7">Sulfate adenylate transferase</fullName>
        <shortName evidence="7">SAT</shortName>
    </alternativeName>
</protein>
<dbReference type="GO" id="GO:0005524">
    <property type="term" value="F:ATP binding"/>
    <property type="evidence" value="ECO:0007669"/>
    <property type="project" value="UniProtKB-KW"/>
</dbReference>
<dbReference type="InterPro" id="IPR020792">
    <property type="entry name" value="SO4_adenylyltransferase_pro"/>
</dbReference>
<dbReference type="eggNOG" id="arCOG04191">
    <property type="taxonomic scope" value="Archaea"/>
</dbReference>
<feature type="domain" description="Sulphate adenylyltransferase catalytic" evidence="8">
    <location>
        <begin position="170"/>
        <end position="378"/>
    </location>
</feature>